<dbReference type="PANTHER" id="PTHR43790:SF9">
    <property type="entry name" value="GALACTOFURANOSE TRANSPORTER ATP-BINDING PROTEIN YTFR"/>
    <property type="match status" value="1"/>
</dbReference>
<dbReference type="InterPro" id="IPR027417">
    <property type="entry name" value="P-loop_NTPase"/>
</dbReference>
<keyword evidence="2" id="KW-0677">Repeat</keyword>
<comment type="caution">
    <text evidence="7">The sequence shown here is derived from an EMBL/GenBank/DDBJ whole genome shotgun (WGS) entry which is preliminary data.</text>
</comment>
<dbReference type="RefSeq" id="WP_237826297.1">
    <property type="nucleotide sequence ID" value="NZ_JAKLTQ010000025.1"/>
</dbReference>
<dbReference type="CDD" id="cd03215">
    <property type="entry name" value="ABC_Carb_Monos_II"/>
    <property type="match status" value="1"/>
</dbReference>
<feature type="region of interest" description="Disordered" evidence="5">
    <location>
        <begin position="1"/>
        <end position="31"/>
    </location>
</feature>
<reference evidence="7" key="1">
    <citation type="submission" date="2022-01" db="EMBL/GenBank/DDBJ databases">
        <authorList>
            <person name="Jo J.-H."/>
            <person name="Im W.-T."/>
        </authorList>
    </citation>
    <scope>NUCLEOTIDE SEQUENCE</scope>
    <source>
        <strain evidence="7">I2-34</strain>
    </source>
</reference>
<keyword evidence="8" id="KW-1185">Reference proteome</keyword>
<dbReference type="SUPFAM" id="SSF52540">
    <property type="entry name" value="P-loop containing nucleoside triphosphate hydrolases"/>
    <property type="match status" value="2"/>
</dbReference>
<name>A0ABS9LCM6_9MICC</name>
<evidence type="ECO:0000256" key="4">
    <source>
        <dbReference type="ARBA" id="ARBA00022840"/>
    </source>
</evidence>
<evidence type="ECO:0000256" key="1">
    <source>
        <dbReference type="ARBA" id="ARBA00022448"/>
    </source>
</evidence>
<keyword evidence="4 7" id="KW-0067">ATP-binding</keyword>
<dbReference type="GO" id="GO:0005524">
    <property type="term" value="F:ATP binding"/>
    <property type="evidence" value="ECO:0007669"/>
    <property type="project" value="UniProtKB-KW"/>
</dbReference>
<dbReference type="Gene3D" id="3.40.50.300">
    <property type="entry name" value="P-loop containing nucleotide triphosphate hydrolases"/>
    <property type="match status" value="2"/>
</dbReference>
<evidence type="ECO:0000256" key="2">
    <source>
        <dbReference type="ARBA" id="ARBA00022737"/>
    </source>
</evidence>
<dbReference type="CDD" id="cd03216">
    <property type="entry name" value="ABC_Carb_Monos_I"/>
    <property type="match status" value="1"/>
</dbReference>
<dbReference type="PANTHER" id="PTHR43790">
    <property type="entry name" value="CARBOHYDRATE TRANSPORT ATP-BINDING PROTEIN MG119-RELATED"/>
    <property type="match status" value="1"/>
</dbReference>
<dbReference type="PROSITE" id="PS00211">
    <property type="entry name" value="ABC_TRANSPORTER_1"/>
    <property type="match status" value="1"/>
</dbReference>
<dbReference type="PROSITE" id="PS50893">
    <property type="entry name" value="ABC_TRANSPORTER_2"/>
    <property type="match status" value="2"/>
</dbReference>
<evidence type="ECO:0000313" key="7">
    <source>
        <dbReference type="EMBL" id="MCG2624425.1"/>
    </source>
</evidence>
<feature type="domain" description="ABC transporter" evidence="6">
    <location>
        <begin position="36"/>
        <end position="271"/>
    </location>
</feature>
<dbReference type="Proteomes" id="UP001165368">
    <property type="component" value="Unassembled WGS sequence"/>
</dbReference>
<evidence type="ECO:0000259" key="6">
    <source>
        <dbReference type="PROSITE" id="PS50893"/>
    </source>
</evidence>
<evidence type="ECO:0000256" key="3">
    <source>
        <dbReference type="ARBA" id="ARBA00022741"/>
    </source>
</evidence>
<sequence length="528" mass="56216">MDTASGAELSASGQELRPAGDPAVDPDSRPGMVPFVSLRGISKQFPGVNALTDVDLDLYGGECHAVLGENGAGKSTLLKVIAGVHAPDTGTLLLAGEERALKSPADARRRGISMVPQELSFAGDRSVAENIFLGSLPRRGPFVRQRSLLRQAETILARLGVDIDPGSQMRTHPPAVQQMVMIARGMAMEGRLFILDEPTAALTDPEIERLFDVMEALKADGAALLYVSHRLPELARIADTITILRDGRVVDRVPARDTSEQQLVRSMVGRTIERFFDTKSQHEVDRSVSLSVEGLTNTSFSDISFGVHSGEIVGLAGLMGAGRTEVARGIFGIDKVSAGTVKIQGKAVSIKSPRDAIAAGLALVPEERKAQGLILDFSISDNIVLPFLRRLSRGRVISTRRLKAYASRASEEVGVKATGVGVPVGQLSGGNQQKVILARWLAAKPQVYILDEPTRGIDVGAKADIYRQIGALTDAGAAVLVISSELPELLGICDRILVMRAGRLVGEVQSATATEESILQLAMGSQES</sequence>
<dbReference type="InterPro" id="IPR050107">
    <property type="entry name" value="ABC_carbohydrate_import_ATPase"/>
</dbReference>
<evidence type="ECO:0000256" key="5">
    <source>
        <dbReference type="SAM" id="MobiDB-lite"/>
    </source>
</evidence>
<accession>A0ABS9LCM6</accession>
<gene>
    <name evidence="7" type="ORF">LVY72_21280</name>
</gene>
<organism evidence="7 8">
    <name type="scientific">Arthrobacter hankyongi</name>
    <dbReference type="NCBI Taxonomy" id="2904801"/>
    <lineage>
        <taxon>Bacteria</taxon>
        <taxon>Bacillati</taxon>
        <taxon>Actinomycetota</taxon>
        <taxon>Actinomycetes</taxon>
        <taxon>Micrococcales</taxon>
        <taxon>Micrococcaceae</taxon>
        <taxon>Arthrobacter</taxon>
    </lineage>
</organism>
<feature type="domain" description="ABC transporter" evidence="6">
    <location>
        <begin position="285"/>
        <end position="526"/>
    </location>
</feature>
<keyword evidence="3" id="KW-0547">Nucleotide-binding</keyword>
<protein>
    <submittedName>
        <fullName evidence="7">Sugar ABC transporter ATP-binding protein</fullName>
    </submittedName>
</protein>
<dbReference type="EMBL" id="JAKLTQ010000025">
    <property type="protein sequence ID" value="MCG2624425.1"/>
    <property type="molecule type" value="Genomic_DNA"/>
</dbReference>
<proteinExistence type="predicted"/>
<dbReference type="Pfam" id="PF00005">
    <property type="entry name" value="ABC_tran"/>
    <property type="match status" value="2"/>
</dbReference>
<dbReference type="SMART" id="SM00382">
    <property type="entry name" value="AAA"/>
    <property type="match status" value="2"/>
</dbReference>
<keyword evidence="1" id="KW-0813">Transport</keyword>
<dbReference type="InterPro" id="IPR017871">
    <property type="entry name" value="ABC_transporter-like_CS"/>
</dbReference>
<dbReference type="InterPro" id="IPR003439">
    <property type="entry name" value="ABC_transporter-like_ATP-bd"/>
</dbReference>
<evidence type="ECO:0000313" key="8">
    <source>
        <dbReference type="Proteomes" id="UP001165368"/>
    </source>
</evidence>
<dbReference type="InterPro" id="IPR003593">
    <property type="entry name" value="AAA+_ATPase"/>
</dbReference>